<evidence type="ECO:0000313" key="25">
    <source>
        <dbReference type="Proteomes" id="UP000298763"/>
    </source>
</evidence>
<evidence type="ECO:0000256" key="18">
    <source>
        <dbReference type="ARBA" id="ARBA00023228"/>
    </source>
</evidence>
<keyword evidence="12" id="KW-0256">Endoplasmic reticulum</keyword>
<dbReference type="AlphaFoldDB" id="A0A4P8HMG6"/>
<dbReference type="GO" id="GO:0004180">
    <property type="term" value="F:carboxypeptidase activity"/>
    <property type="evidence" value="ECO:0007669"/>
    <property type="project" value="UniProtKB-KW"/>
</dbReference>
<keyword evidence="9" id="KW-0479">Metal-binding</keyword>
<dbReference type="Proteomes" id="UP000584325">
    <property type="component" value="Unassembled WGS sequence"/>
</dbReference>
<dbReference type="Gene3D" id="3.50.30.30">
    <property type="match status" value="1"/>
</dbReference>
<dbReference type="GO" id="GO:0005576">
    <property type="term" value="C:extracellular region"/>
    <property type="evidence" value="ECO:0007669"/>
    <property type="project" value="UniProtKB-SubCell"/>
</dbReference>
<keyword evidence="16" id="KW-0865">Zymogen</keyword>
<keyword evidence="25" id="KW-1185">Reference proteome</keyword>
<sequence>MTIRKPILSAIAAALKAAVLSTAVLSTVGLAHAAGANDAATLAQIRDAAMASDWAYQRLEDMTDLVGPRLSGSPGAAAAVQQVADAMRKLGAKVTLQPVKVPHWVRGEEKAQLVEYTGRPQGVVQNIVLTALGGSGATPAQGLTAPVIIVRDFDELQRRAAEVKGKIVLFEVAFDQGMADAGLGGPAYRHGSAFRTRGPALAAELGAAAALVRAVGGADYRLTHTGTTRLVEGKSIPAASVTAEDALLIARLSKRGPVTMKLVLTPQTLPDADSYNVIADLPGTDKADEVVIVSGHLDSWDLATGAHDDATGVTASMGVLETLKKLNLKPRRTIRMIAWMNEENGGRGGATYHAQHKAALDKQFAAIESDGGVAGRTFGVQAGIRPQYEKLFAPLQAALVPIGAGVLQRRDVIGAGDLHAMEADGVPSFTPLVDSSLYFNYHHTPADTFDKVDPDYLKRHVAVMSALTWYLANMEQPIGRAPQQFN</sequence>
<dbReference type="GO" id="GO:0005764">
    <property type="term" value="C:lysosome"/>
    <property type="evidence" value="ECO:0007669"/>
    <property type="project" value="UniProtKB-SubCell"/>
</dbReference>
<evidence type="ECO:0000256" key="5">
    <source>
        <dbReference type="ARBA" id="ARBA00014116"/>
    </source>
</evidence>
<evidence type="ECO:0000256" key="3">
    <source>
        <dbReference type="ARBA" id="ARBA00004555"/>
    </source>
</evidence>
<dbReference type="PANTHER" id="PTHR12053">
    <property type="entry name" value="PROTEASE FAMILY M28 PLASMA GLUTAMATE CARBOXYPEPTIDASE-RELATED"/>
    <property type="match status" value="1"/>
</dbReference>
<reference evidence="23 26" key="2">
    <citation type="submission" date="2020-08" db="EMBL/GenBank/DDBJ databases">
        <title>Genomic Encyclopedia of Type Strains, Phase III (KMG-III): the genomes of soil and plant-associated and newly described type strains.</title>
        <authorList>
            <person name="Whitman W."/>
        </authorList>
    </citation>
    <scope>NUCLEOTIDE SEQUENCE [LARGE SCALE GENOMIC DNA]</scope>
    <source>
        <strain evidence="23 26">CECT 7753</strain>
    </source>
</reference>
<evidence type="ECO:0000256" key="16">
    <source>
        <dbReference type="ARBA" id="ARBA00023145"/>
    </source>
</evidence>
<evidence type="ECO:0000256" key="2">
    <source>
        <dbReference type="ARBA" id="ARBA00004371"/>
    </source>
</evidence>
<feature type="signal peptide" evidence="21">
    <location>
        <begin position="1"/>
        <end position="33"/>
    </location>
</feature>
<dbReference type="GO" id="GO:0046872">
    <property type="term" value="F:metal ion binding"/>
    <property type="evidence" value="ECO:0007669"/>
    <property type="project" value="UniProtKB-KW"/>
</dbReference>
<evidence type="ECO:0000256" key="14">
    <source>
        <dbReference type="ARBA" id="ARBA00023034"/>
    </source>
</evidence>
<name>A0A4P8HMG6_9BURK</name>
<gene>
    <name evidence="24" type="ORF">FCL38_03200</name>
    <name evidence="23" type="ORF">FHS02_000236</name>
</gene>
<evidence type="ECO:0000256" key="1">
    <source>
        <dbReference type="ARBA" id="ARBA00004240"/>
    </source>
</evidence>
<comment type="subcellular location">
    <subcellularLocation>
        <location evidence="1">Endoplasmic reticulum</location>
    </subcellularLocation>
    <subcellularLocation>
        <location evidence="3">Golgi apparatus</location>
    </subcellularLocation>
    <subcellularLocation>
        <location evidence="2">Lysosome</location>
    </subcellularLocation>
    <subcellularLocation>
        <location evidence="4">Secreted</location>
    </subcellularLocation>
</comment>
<comment type="subunit">
    <text evidence="19">Homodimer. The monomeric form is inactive while the homodimer is active.</text>
</comment>
<dbReference type="GO" id="GO:0006508">
    <property type="term" value="P:proteolysis"/>
    <property type="evidence" value="ECO:0007669"/>
    <property type="project" value="UniProtKB-KW"/>
</dbReference>
<dbReference type="Pfam" id="PF04389">
    <property type="entry name" value="Peptidase_M28"/>
    <property type="match status" value="1"/>
</dbReference>
<dbReference type="OrthoDB" id="9769665at2"/>
<evidence type="ECO:0000256" key="19">
    <source>
        <dbReference type="ARBA" id="ARBA00025833"/>
    </source>
</evidence>
<dbReference type="GO" id="GO:0070573">
    <property type="term" value="F:metallodipeptidase activity"/>
    <property type="evidence" value="ECO:0007669"/>
    <property type="project" value="InterPro"/>
</dbReference>
<dbReference type="InterPro" id="IPR039866">
    <property type="entry name" value="CPQ"/>
</dbReference>
<evidence type="ECO:0000256" key="20">
    <source>
        <dbReference type="ARBA" id="ARBA00033328"/>
    </source>
</evidence>
<keyword evidence="13" id="KW-0862">Zinc</keyword>
<keyword evidence="6" id="KW-0964">Secreted</keyword>
<keyword evidence="7 23" id="KW-0121">Carboxypeptidase</keyword>
<keyword evidence="11" id="KW-0378">Hydrolase</keyword>
<evidence type="ECO:0000256" key="6">
    <source>
        <dbReference type="ARBA" id="ARBA00022525"/>
    </source>
</evidence>
<proteinExistence type="predicted"/>
<keyword evidence="18" id="KW-0458">Lysosome</keyword>
<evidence type="ECO:0000313" key="24">
    <source>
        <dbReference type="EMBL" id="QCP09538.1"/>
    </source>
</evidence>
<keyword evidence="15" id="KW-0482">Metalloprotease</keyword>
<evidence type="ECO:0000256" key="9">
    <source>
        <dbReference type="ARBA" id="ARBA00022723"/>
    </source>
</evidence>
<dbReference type="SUPFAM" id="SSF53187">
    <property type="entry name" value="Zn-dependent exopeptidases"/>
    <property type="match status" value="1"/>
</dbReference>
<evidence type="ECO:0000256" key="12">
    <source>
        <dbReference type="ARBA" id="ARBA00022824"/>
    </source>
</evidence>
<evidence type="ECO:0000256" key="7">
    <source>
        <dbReference type="ARBA" id="ARBA00022645"/>
    </source>
</evidence>
<organism evidence="23 26">
    <name type="scientific">Pseudoduganella umbonata</name>
    <dbReference type="NCBI Taxonomy" id="864828"/>
    <lineage>
        <taxon>Bacteria</taxon>
        <taxon>Pseudomonadati</taxon>
        <taxon>Pseudomonadota</taxon>
        <taxon>Betaproteobacteria</taxon>
        <taxon>Burkholderiales</taxon>
        <taxon>Oxalobacteraceae</taxon>
        <taxon>Telluria group</taxon>
        <taxon>Pseudoduganella</taxon>
    </lineage>
</organism>
<dbReference type="RefSeq" id="WP_137312425.1">
    <property type="nucleotide sequence ID" value="NZ_CP040017.1"/>
</dbReference>
<evidence type="ECO:0000313" key="23">
    <source>
        <dbReference type="EMBL" id="MBB3219449.1"/>
    </source>
</evidence>
<evidence type="ECO:0000256" key="15">
    <source>
        <dbReference type="ARBA" id="ARBA00023049"/>
    </source>
</evidence>
<reference evidence="24 25" key="1">
    <citation type="submission" date="2019-05" db="EMBL/GenBank/DDBJ databases">
        <title>Draft Genome Sequences of Six Type Strains of the Genus Massilia.</title>
        <authorList>
            <person name="Miess H."/>
            <person name="Frediansyhah A."/>
            <person name="Gross H."/>
        </authorList>
    </citation>
    <scope>NUCLEOTIDE SEQUENCE [LARGE SCALE GENOMIC DNA]</scope>
    <source>
        <strain evidence="24 25">DSMZ 26121</strain>
    </source>
</reference>
<feature type="domain" description="Peptidase M28" evidence="22">
    <location>
        <begin position="276"/>
        <end position="467"/>
    </location>
</feature>
<dbReference type="EMBL" id="CP040017">
    <property type="protein sequence ID" value="QCP09538.1"/>
    <property type="molecule type" value="Genomic_DNA"/>
</dbReference>
<dbReference type="Proteomes" id="UP000298763">
    <property type="component" value="Chromosome"/>
</dbReference>
<evidence type="ECO:0000256" key="10">
    <source>
        <dbReference type="ARBA" id="ARBA00022729"/>
    </source>
</evidence>
<keyword evidence="10 21" id="KW-0732">Signal</keyword>
<dbReference type="InterPro" id="IPR007484">
    <property type="entry name" value="Peptidase_M28"/>
</dbReference>
<evidence type="ECO:0000256" key="8">
    <source>
        <dbReference type="ARBA" id="ARBA00022670"/>
    </source>
</evidence>
<evidence type="ECO:0000313" key="26">
    <source>
        <dbReference type="Proteomes" id="UP000584325"/>
    </source>
</evidence>
<keyword evidence="14" id="KW-0333">Golgi apparatus</keyword>
<evidence type="ECO:0000256" key="13">
    <source>
        <dbReference type="ARBA" id="ARBA00022833"/>
    </source>
</evidence>
<evidence type="ECO:0000259" key="22">
    <source>
        <dbReference type="Pfam" id="PF04389"/>
    </source>
</evidence>
<evidence type="ECO:0000256" key="11">
    <source>
        <dbReference type="ARBA" id="ARBA00022801"/>
    </source>
</evidence>
<dbReference type="EMBL" id="JACHXS010000001">
    <property type="protein sequence ID" value="MBB3219449.1"/>
    <property type="molecule type" value="Genomic_DNA"/>
</dbReference>
<evidence type="ECO:0000256" key="4">
    <source>
        <dbReference type="ARBA" id="ARBA00004613"/>
    </source>
</evidence>
<dbReference type="PANTHER" id="PTHR12053:SF3">
    <property type="entry name" value="CARBOXYPEPTIDASE Q"/>
    <property type="match status" value="1"/>
</dbReference>
<protein>
    <recommendedName>
        <fullName evidence="5">Carboxypeptidase Q</fullName>
    </recommendedName>
    <alternativeName>
        <fullName evidence="20">Plasma glutamate carboxypeptidase</fullName>
    </alternativeName>
</protein>
<evidence type="ECO:0000256" key="17">
    <source>
        <dbReference type="ARBA" id="ARBA00023180"/>
    </source>
</evidence>
<accession>A0A4P8HMG6</accession>
<evidence type="ECO:0000256" key="21">
    <source>
        <dbReference type="SAM" id="SignalP"/>
    </source>
</evidence>
<keyword evidence="8" id="KW-0645">Protease</keyword>
<feature type="chain" id="PRO_5044607234" description="Carboxypeptidase Q" evidence="21">
    <location>
        <begin position="34"/>
        <end position="486"/>
    </location>
</feature>
<dbReference type="Gene3D" id="3.40.630.10">
    <property type="entry name" value="Zn peptidases"/>
    <property type="match status" value="1"/>
</dbReference>
<keyword evidence="17" id="KW-0325">Glycoprotein</keyword>